<keyword evidence="5 14" id="KW-1133">Transmembrane helix</keyword>
<evidence type="ECO:0000313" key="16">
    <source>
        <dbReference type="Proteomes" id="UP000737018"/>
    </source>
</evidence>
<proteinExistence type="inferred from homology"/>
<dbReference type="Gene3D" id="3.30.40.10">
    <property type="entry name" value="Zinc/RING finger domain, C3HC4 (zinc finger)"/>
    <property type="match status" value="1"/>
</dbReference>
<evidence type="ECO:0000256" key="9">
    <source>
        <dbReference type="ARBA" id="ARBA00061286"/>
    </source>
</evidence>
<accession>A0A8J4VL49</accession>
<dbReference type="GO" id="GO:0030244">
    <property type="term" value="P:cellulose biosynthetic process"/>
    <property type="evidence" value="ECO:0007669"/>
    <property type="project" value="InterPro"/>
</dbReference>
<feature type="binding site" evidence="11">
    <location>
        <position position="412"/>
    </location>
    <ligand>
        <name>UDP-alpha-D-glucose</name>
        <dbReference type="ChEBI" id="CHEBI:58885"/>
    </ligand>
</feature>
<evidence type="ECO:0000256" key="3">
    <source>
        <dbReference type="ARBA" id="ARBA00022679"/>
    </source>
</evidence>
<feature type="binding site" evidence="11">
    <location>
        <position position="411"/>
    </location>
    <ligand>
        <name>UDP-alpha-D-glucose</name>
        <dbReference type="ChEBI" id="CHEBI:58885"/>
    </ligand>
</feature>
<comment type="similarity">
    <text evidence="9">Belongs to the glycosyltransferase 2 family. Plant cellulose synthase-like D subfamily.</text>
</comment>
<feature type="compositionally biased region" description="Low complexity" evidence="13">
    <location>
        <begin position="41"/>
        <end position="57"/>
    </location>
</feature>
<feature type="active site" evidence="10">
    <location>
        <position position="441"/>
    </location>
</feature>
<dbReference type="SUPFAM" id="SSF53448">
    <property type="entry name" value="Nucleotide-diphospho-sugar transferases"/>
    <property type="match status" value="1"/>
</dbReference>
<dbReference type="GO" id="GO:0000139">
    <property type="term" value="C:Golgi membrane"/>
    <property type="evidence" value="ECO:0007669"/>
    <property type="project" value="UniProtKB-SubCell"/>
</dbReference>
<keyword evidence="16" id="KW-1185">Reference proteome</keyword>
<feature type="binding site" evidence="11">
    <location>
        <position position="441"/>
    </location>
    <ligand>
        <name>UDP-alpha-D-glucose</name>
        <dbReference type="ChEBI" id="CHEBI:58885"/>
    </ligand>
</feature>
<comment type="caution">
    <text evidence="15">The sequence shown here is derived from an EMBL/GenBank/DDBJ whole genome shotgun (WGS) entry which is preliminary data.</text>
</comment>
<feature type="region of interest" description="Disordered" evidence="13">
    <location>
        <begin position="197"/>
        <end position="225"/>
    </location>
</feature>
<dbReference type="Pfam" id="PF03552">
    <property type="entry name" value="Cellulose_synt"/>
    <property type="match status" value="1"/>
</dbReference>
<feature type="transmembrane region" description="Helical" evidence="14">
    <location>
        <begin position="948"/>
        <end position="973"/>
    </location>
</feature>
<dbReference type="AlphaFoldDB" id="A0A8J4VL49"/>
<dbReference type="Pfam" id="PF14570">
    <property type="entry name" value="zf-RING_4"/>
    <property type="match status" value="1"/>
</dbReference>
<feature type="binding site" evidence="12">
    <location>
        <position position="634"/>
    </location>
    <ligand>
        <name>Mn(2+)</name>
        <dbReference type="ChEBI" id="CHEBI:29035"/>
    </ligand>
</feature>
<dbReference type="GO" id="GO:0016760">
    <property type="term" value="F:cellulose synthase (UDP-forming) activity"/>
    <property type="evidence" value="ECO:0007669"/>
    <property type="project" value="InterPro"/>
</dbReference>
<dbReference type="Gene3D" id="3.90.550.10">
    <property type="entry name" value="Spore Coat Polysaccharide Biosynthesis Protein SpsA, Chain A"/>
    <property type="match status" value="1"/>
</dbReference>
<feature type="transmembrane region" description="Helical" evidence="14">
    <location>
        <begin position="1082"/>
        <end position="1101"/>
    </location>
</feature>
<organism evidence="15 16">
    <name type="scientific">Castanea mollissima</name>
    <name type="common">Chinese chestnut</name>
    <dbReference type="NCBI Taxonomy" id="60419"/>
    <lineage>
        <taxon>Eukaryota</taxon>
        <taxon>Viridiplantae</taxon>
        <taxon>Streptophyta</taxon>
        <taxon>Embryophyta</taxon>
        <taxon>Tracheophyta</taxon>
        <taxon>Spermatophyta</taxon>
        <taxon>Magnoliopsida</taxon>
        <taxon>eudicotyledons</taxon>
        <taxon>Gunneridae</taxon>
        <taxon>Pentapetalae</taxon>
        <taxon>rosids</taxon>
        <taxon>fabids</taxon>
        <taxon>Fagales</taxon>
        <taxon>Fagaceae</taxon>
        <taxon>Castanea</taxon>
    </lineage>
</organism>
<feature type="region of interest" description="Disordered" evidence="13">
    <location>
        <begin position="85"/>
        <end position="114"/>
    </location>
</feature>
<dbReference type="SUPFAM" id="SSF57850">
    <property type="entry name" value="RING/U-box"/>
    <property type="match status" value="1"/>
</dbReference>
<evidence type="ECO:0000256" key="13">
    <source>
        <dbReference type="SAM" id="MobiDB-lite"/>
    </source>
</evidence>
<name>A0A8J4VL49_9ROSI</name>
<feature type="active site" evidence="10">
    <location>
        <position position="878"/>
    </location>
</feature>
<feature type="binding site" evidence="12">
    <location>
        <position position="658"/>
    </location>
    <ligand>
        <name>Mn(2+)</name>
        <dbReference type="ChEBI" id="CHEBI:29035"/>
    </ligand>
</feature>
<dbReference type="GO" id="GO:0006950">
    <property type="term" value="P:response to stress"/>
    <property type="evidence" value="ECO:0007669"/>
    <property type="project" value="UniProtKB-ARBA"/>
</dbReference>
<evidence type="ECO:0000313" key="15">
    <source>
        <dbReference type="EMBL" id="KAF3961137.1"/>
    </source>
</evidence>
<evidence type="ECO:0000256" key="11">
    <source>
        <dbReference type="PIRSR" id="PIRSR605150-2"/>
    </source>
</evidence>
<dbReference type="InterPro" id="IPR013083">
    <property type="entry name" value="Znf_RING/FYVE/PHD"/>
</dbReference>
<keyword evidence="2" id="KW-0328">Glycosyltransferase</keyword>
<feature type="transmembrane region" description="Helical" evidence="14">
    <location>
        <begin position="1140"/>
        <end position="1160"/>
    </location>
</feature>
<dbReference type="EMBL" id="JRKL02001962">
    <property type="protein sequence ID" value="KAF3961137.1"/>
    <property type="molecule type" value="Genomic_DNA"/>
</dbReference>
<dbReference type="GO" id="GO:0071555">
    <property type="term" value="P:cell wall organization"/>
    <property type="evidence" value="ECO:0007669"/>
    <property type="project" value="UniProtKB-KW"/>
</dbReference>
<evidence type="ECO:0000256" key="5">
    <source>
        <dbReference type="ARBA" id="ARBA00022989"/>
    </source>
</evidence>
<keyword evidence="6" id="KW-0333">Golgi apparatus</keyword>
<keyword evidence="7 14" id="KW-0472">Membrane</keyword>
<keyword evidence="8" id="KW-0961">Cell wall biogenesis/degradation</keyword>
<dbReference type="InterPro" id="IPR029044">
    <property type="entry name" value="Nucleotide-diphossugar_trans"/>
</dbReference>
<evidence type="ECO:0008006" key="17">
    <source>
        <dbReference type="Google" id="ProtNLM"/>
    </source>
</evidence>
<feature type="compositionally biased region" description="Acidic residues" evidence="13">
    <location>
        <begin position="205"/>
        <end position="222"/>
    </location>
</feature>
<evidence type="ECO:0000256" key="4">
    <source>
        <dbReference type="ARBA" id="ARBA00022692"/>
    </source>
</evidence>
<dbReference type="OrthoDB" id="72851at2759"/>
<feature type="region of interest" description="Disordered" evidence="13">
    <location>
        <begin position="1"/>
        <end position="72"/>
    </location>
</feature>
<evidence type="ECO:0000256" key="14">
    <source>
        <dbReference type="SAM" id="Phobius"/>
    </source>
</evidence>
<keyword evidence="4 14" id="KW-0812">Transmembrane</keyword>
<gene>
    <name evidence="15" type="ORF">CMV_014215</name>
</gene>
<evidence type="ECO:0000256" key="1">
    <source>
        <dbReference type="ARBA" id="ARBA00004653"/>
    </source>
</evidence>
<dbReference type="GO" id="GO:0051753">
    <property type="term" value="F:mannan synthase activity"/>
    <property type="evidence" value="ECO:0007669"/>
    <property type="project" value="UniProtKB-ARBA"/>
</dbReference>
<feature type="binding site" evidence="11">
    <location>
        <position position="405"/>
    </location>
    <ligand>
        <name>UDP-alpha-D-glucose</name>
        <dbReference type="ChEBI" id="CHEBI:58885"/>
    </ligand>
</feature>
<feature type="binding site" evidence="11">
    <location>
        <position position="633"/>
    </location>
    <ligand>
        <name>UDP-alpha-D-glucose</name>
        <dbReference type="ChEBI" id="CHEBI:58885"/>
    </ligand>
</feature>
<dbReference type="FunFam" id="3.90.550.10:FF:000040">
    <property type="entry name" value="cellulose synthase-like protein D3"/>
    <property type="match status" value="1"/>
</dbReference>
<comment type="subcellular location">
    <subcellularLocation>
        <location evidence="1">Golgi apparatus membrane</location>
        <topology evidence="1">Multi-pass membrane protein</topology>
    </subcellularLocation>
</comment>
<evidence type="ECO:0000256" key="10">
    <source>
        <dbReference type="PIRSR" id="PIRSR605150-1"/>
    </source>
</evidence>
<feature type="transmembrane region" description="Helical" evidence="14">
    <location>
        <begin position="979"/>
        <end position="1004"/>
    </location>
</feature>
<dbReference type="Proteomes" id="UP000737018">
    <property type="component" value="Unassembled WGS sequence"/>
</dbReference>
<keyword evidence="3" id="KW-0808">Transferase</keyword>
<evidence type="ECO:0000256" key="12">
    <source>
        <dbReference type="PIRSR" id="PIRSR605150-3"/>
    </source>
</evidence>
<sequence length="1178" mass="131764">MVKTASSPSSSPVTITVSSGGKVSGSRSMGLTSPVPRASISNNPNSPLSSRGNRRASSGGGKYSSMSKDETTIEEANTEFVSYTVHIPPTPDHQSMSESQTSITEDNNNSGKPKRSFISGTMFTGGYNSVTRGHVIECSMDGTEPVKSGLMCGMKGCDDKAIRGKNSRGICECGFKICRDCYLDCVGSGGGRCPGCKEPYKDVNTDDEEDDGDDETGSEAEDQALPLPSDFKLDKRLSVVRSFKAQNHQPPEFDHARWLFETKGTYGYGNAVWPKDGYGVGSGSNGFEHPPDFGERSRRPLTRKVGISAAILSPYRLLILIRLIALGFFLTWRIRHPNHEAMWLWGMSTVCELWFGFSWLLDQLPKLCPVNRVTDLSVLKERFESPNLRNPKGRSDLPGIDVFVSTADPEKEPPLVTANTILSILAVDYPVEKLACYLSDDGGALLTFEALAETASFARIWVPFCRKHGIEPRNPETYFGQKRDHLKNKVRIDFVRERRRVKREYDEFKVRINSLPESIRRRSDAYNAHEELRAKKKQMEMGGNTSDPVKVSKGIWMSDGTHWPGTWASAETDHSRGDHAGIIQAMLAPPNAEPVYGAEADGENLIDTTEVDIRLPMLVYVSREKRPGYDHNKKAGAMNALVRTSAIMSNGPFILNLDCDHYIYNSLALREGMCFMLDRGGDRICYVQFPQRFEGIDPSDRYANHNTVFFDVSMRALDGLQGPMYVGTGCIFRRTALYGFSPPRTTEHHGWFGRRKIKLLLRRPKVVKKEEDEIALPINEDHNDDDDADIESLLLPKRFGNSTSLAASIPVAEYQGRLLQDLHGKGYHGRPAGSLAVPREPLDAATVAEAISVISCFYEDKTEWGKRVGWIYGSVTEDVVTGYRMHNRGWRSIYCVTKRDAFRGTAPINLTDRLHQVLRWATGSVEIFFSRNNALFASRRLKFLQRVAYFNVGMYPFTSMFLIVYCFLPAVSLFSGQFIVQYLSVTFLVFLLAITLTLCMLAILEIKWSGITLHDWWRNEQFWLIGGTSAHPAAVLQGLLKVIAGVDISFTLTSKSATPEEGDDEFAELYVVRWSFLMIPPITIMMVNMIAIAVGVARTLYSPFPQWSKLVGGVFFSFWVLCHLYPFAKGLMGRRGKVPTIVFVWSGLLSIIISLLWVYISPPSSMQDSTRSQLFQFP</sequence>
<dbReference type="PANTHER" id="PTHR13301">
    <property type="entry name" value="X-BOX TRANSCRIPTION FACTOR-RELATED"/>
    <property type="match status" value="1"/>
</dbReference>
<protein>
    <recommendedName>
        <fullName evidence="17">Cellulose synthase-like protein D5</fullName>
    </recommendedName>
</protein>
<feature type="compositionally biased region" description="Low complexity" evidence="13">
    <location>
        <begin position="1"/>
        <end position="30"/>
    </location>
</feature>
<feature type="transmembrane region" description="Helical" evidence="14">
    <location>
        <begin position="1107"/>
        <end position="1128"/>
    </location>
</feature>
<dbReference type="InterPro" id="IPR005150">
    <property type="entry name" value="Cellulose_synth"/>
</dbReference>
<evidence type="ECO:0000256" key="8">
    <source>
        <dbReference type="ARBA" id="ARBA00023316"/>
    </source>
</evidence>
<feature type="compositionally biased region" description="Polar residues" evidence="13">
    <location>
        <begin position="92"/>
        <end position="111"/>
    </location>
</feature>
<evidence type="ECO:0000256" key="6">
    <source>
        <dbReference type="ARBA" id="ARBA00023034"/>
    </source>
</evidence>
<reference evidence="15" key="1">
    <citation type="submission" date="2020-03" db="EMBL/GenBank/DDBJ databases">
        <title>Castanea mollissima Vanexum genome sequencing.</title>
        <authorList>
            <person name="Staton M."/>
        </authorList>
    </citation>
    <scope>NUCLEOTIDE SEQUENCE</scope>
    <source>
        <tissue evidence="15">Leaf</tissue>
    </source>
</reference>
<evidence type="ECO:0000256" key="7">
    <source>
        <dbReference type="ARBA" id="ARBA00023136"/>
    </source>
</evidence>
<evidence type="ECO:0000256" key="2">
    <source>
        <dbReference type="ARBA" id="ARBA00022676"/>
    </source>
</evidence>